<sequence length="310" mass="35100">MARRPSTNKPSTKIVAAEKYDWITFNGARQSASSKSATSALSYRFTVLIDSSNFELKDKDFNMNNNDQNNDLRKIIPILTDDNYSEWKLRMIISLKQRRLYQYCIKHCVPGDGETQTPAVEAKVVDANVEACGIITNFLDSRTFAALVTSEEITQNSFLLWNKVNERFASSSFNSKAPVWSRFEKLIYEENLKDFITNTQKCLGDIASVVITVEDEILAFSILTKLPEEFHLLIEKVTLNADTKGNPDTILNVLHEASLKEEALSYDSTKALVLKKDEFPSKIVHYCSNGRHNPLVTMHTPKNAGNYILN</sequence>
<reference evidence="1" key="1">
    <citation type="submission" date="2021-03" db="EMBL/GenBank/DDBJ databases">
        <title>Draft genome sequence of rust myrtle Austropuccinia psidii MF-1, a brazilian biotype.</title>
        <authorList>
            <person name="Quecine M.C."/>
            <person name="Pachon D.M.R."/>
            <person name="Bonatelli M.L."/>
            <person name="Correr F.H."/>
            <person name="Franceschini L.M."/>
            <person name="Leite T.F."/>
            <person name="Margarido G.R.A."/>
            <person name="Almeida C.A."/>
            <person name="Ferrarezi J.A."/>
            <person name="Labate C.A."/>
        </authorList>
    </citation>
    <scope>NUCLEOTIDE SEQUENCE</scope>
    <source>
        <strain evidence="1">MF-1</strain>
    </source>
</reference>
<gene>
    <name evidence="1" type="ORF">O181_098287</name>
</gene>
<evidence type="ECO:0008006" key="3">
    <source>
        <dbReference type="Google" id="ProtNLM"/>
    </source>
</evidence>
<keyword evidence="2" id="KW-1185">Reference proteome</keyword>
<evidence type="ECO:0000313" key="2">
    <source>
        <dbReference type="Proteomes" id="UP000765509"/>
    </source>
</evidence>
<dbReference type="EMBL" id="AVOT02066890">
    <property type="protein sequence ID" value="MBW0558572.1"/>
    <property type="molecule type" value="Genomic_DNA"/>
</dbReference>
<dbReference type="AlphaFoldDB" id="A0A9Q3JAY0"/>
<protein>
    <recommendedName>
        <fullName evidence="3">DUF4219 domain-containing protein</fullName>
    </recommendedName>
</protein>
<dbReference type="Proteomes" id="UP000765509">
    <property type="component" value="Unassembled WGS sequence"/>
</dbReference>
<name>A0A9Q3JAY0_9BASI</name>
<comment type="caution">
    <text evidence="1">The sequence shown here is derived from an EMBL/GenBank/DDBJ whole genome shotgun (WGS) entry which is preliminary data.</text>
</comment>
<evidence type="ECO:0000313" key="1">
    <source>
        <dbReference type="EMBL" id="MBW0558572.1"/>
    </source>
</evidence>
<accession>A0A9Q3JAY0</accession>
<dbReference type="Pfam" id="PF14223">
    <property type="entry name" value="Retrotran_gag_2"/>
    <property type="match status" value="1"/>
</dbReference>
<proteinExistence type="predicted"/>
<organism evidence="1 2">
    <name type="scientific">Austropuccinia psidii MF-1</name>
    <dbReference type="NCBI Taxonomy" id="1389203"/>
    <lineage>
        <taxon>Eukaryota</taxon>
        <taxon>Fungi</taxon>
        <taxon>Dikarya</taxon>
        <taxon>Basidiomycota</taxon>
        <taxon>Pucciniomycotina</taxon>
        <taxon>Pucciniomycetes</taxon>
        <taxon>Pucciniales</taxon>
        <taxon>Sphaerophragmiaceae</taxon>
        <taxon>Austropuccinia</taxon>
    </lineage>
</organism>